<evidence type="ECO:0000313" key="4">
    <source>
        <dbReference type="Proteomes" id="UP000736328"/>
    </source>
</evidence>
<sequence>MNTFLHKTEIKLEKNRTGWLIAGWVFVFFAVMFLFIWQKFSLSQQLGSIEKDQNYNREVVSLQKELQVRLQQLEARNRLESRAMEDLGFEYPSNRQVVVMLKSPAPQRGGLAYVLAGLFRPVSSAWSKP</sequence>
<evidence type="ECO:0000313" key="3">
    <source>
        <dbReference type="EMBL" id="MBI4726569.1"/>
    </source>
</evidence>
<dbReference type="GO" id="GO:0051301">
    <property type="term" value="P:cell division"/>
    <property type="evidence" value="ECO:0007669"/>
    <property type="project" value="UniProtKB-KW"/>
</dbReference>
<dbReference type="Proteomes" id="UP000736328">
    <property type="component" value="Unassembled WGS sequence"/>
</dbReference>
<evidence type="ECO:0000256" key="1">
    <source>
        <dbReference type="SAM" id="Coils"/>
    </source>
</evidence>
<reference evidence="3" key="1">
    <citation type="submission" date="2020-07" db="EMBL/GenBank/DDBJ databases">
        <title>Huge and variable diversity of episymbiotic CPR bacteria and DPANN archaea in groundwater ecosystems.</title>
        <authorList>
            <person name="He C.Y."/>
            <person name="Keren R."/>
            <person name="Whittaker M."/>
            <person name="Farag I.F."/>
            <person name="Doudna J."/>
            <person name="Cate J.H.D."/>
            <person name="Banfield J.F."/>
        </authorList>
    </citation>
    <scope>NUCLEOTIDE SEQUENCE</scope>
    <source>
        <strain evidence="3">NC_groundwater_1520_Pr4_B-0.1um_53_5</strain>
    </source>
</reference>
<feature type="coiled-coil region" evidence="1">
    <location>
        <begin position="56"/>
        <end position="83"/>
    </location>
</feature>
<protein>
    <submittedName>
        <fullName evidence="3">Cell division protein FtsL</fullName>
    </submittedName>
</protein>
<keyword evidence="3" id="KW-0131">Cell cycle</keyword>
<proteinExistence type="predicted"/>
<dbReference type="AlphaFoldDB" id="A0A933IA80"/>
<name>A0A933IA80_UNCT6</name>
<keyword evidence="1" id="KW-0175">Coiled coil</keyword>
<keyword evidence="2" id="KW-0812">Transmembrane</keyword>
<keyword evidence="2" id="KW-1133">Transmembrane helix</keyword>
<accession>A0A933IA80</accession>
<keyword evidence="2" id="KW-0472">Membrane</keyword>
<keyword evidence="3" id="KW-0132">Cell division</keyword>
<evidence type="ECO:0000256" key="2">
    <source>
        <dbReference type="SAM" id="Phobius"/>
    </source>
</evidence>
<dbReference type="EMBL" id="JACQXR010000061">
    <property type="protein sequence ID" value="MBI4726569.1"/>
    <property type="molecule type" value="Genomic_DNA"/>
</dbReference>
<organism evidence="3 4">
    <name type="scientific">candidate division TA06 bacterium</name>
    <dbReference type="NCBI Taxonomy" id="2250710"/>
    <lineage>
        <taxon>Bacteria</taxon>
        <taxon>Bacteria division TA06</taxon>
    </lineage>
</organism>
<comment type="caution">
    <text evidence="3">The sequence shown here is derived from an EMBL/GenBank/DDBJ whole genome shotgun (WGS) entry which is preliminary data.</text>
</comment>
<gene>
    <name evidence="3" type="ORF">HY768_05015</name>
</gene>
<feature type="transmembrane region" description="Helical" evidence="2">
    <location>
        <begin position="20"/>
        <end position="37"/>
    </location>
</feature>